<feature type="transmembrane region" description="Helical" evidence="6">
    <location>
        <begin position="348"/>
        <end position="367"/>
    </location>
</feature>
<gene>
    <name evidence="8" type="ORF">PLBR_LOCUS6565</name>
</gene>
<dbReference type="GO" id="GO:0016020">
    <property type="term" value="C:membrane"/>
    <property type="evidence" value="ECO:0007669"/>
    <property type="project" value="UniProtKB-UniRule"/>
</dbReference>
<proteinExistence type="inferred from homology"/>
<feature type="transmembrane region" description="Helical" evidence="6">
    <location>
        <begin position="40"/>
        <end position="65"/>
    </location>
</feature>
<geneLocation type="mitochondrion" evidence="8"/>
<name>A0A3P3YHF5_PLABS</name>
<sequence length="507" mass="54606">MYRSSVEHYDCDRNLGASINIDRVYAASFEQTRCCRTMMLVAFFLVGVCNSLLWSMLVVACAWVSGRFNFDDRIGVIYVGLATACLLAQGGHAFLETLAPRRPALLALIAFAAGAMALLVLISEMHGLLSLACVALMCGSVAFVEMVVLRSLAAFPESAICSWSSGTGVGALVGGVAYVVVRRTAGPAARVSMIAVGVCVAVYGVCFLFVGSNMWRAASIDKADMSCRNLKRCVRRTWMHLVQASASYFLAGLSVGILMNTSADRWVSSADASAVSGDGPFLINWPWIYRNTLATLATTFFAGVTVARSSACLCGLRNFVGLTVLQLGFCTLYWVHAVLFFLPFLIELAIVFSIGIWFGLLYINVLFDLGRQNGNRIAVADRSLATVLFGVSTTVGVIFFALVAASVPDLVPPKQTPSVHGAGGRPRHLSRRNAFNEYSCRSDARQPVSVRHTADPLARCGTEPERSPDDSERTLARPTFVRFGLGPDAVPIIATGSWCKRTSGPHC</sequence>
<evidence type="ECO:0000256" key="2">
    <source>
        <dbReference type="ARBA" id="ARBA00022448"/>
    </source>
</evidence>
<feature type="transmembrane region" description="Helical" evidence="6">
    <location>
        <begin position="387"/>
        <end position="407"/>
    </location>
</feature>
<evidence type="ECO:0000256" key="4">
    <source>
        <dbReference type="ARBA" id="ARBA00022989"/>
    </source>
</evidence>
<feature type="transmembrane region" description="Helical" evidence="6">
    <location>
        <begin position="287"/>
        <end position="307"/>
    </location>
</feature>
<evidence type="ECO:0000313" key="9">
    <source>
        <dbReference type="Proteomes" id="UP000290189"/>
    </source>
</evidence>
<feature type="transmembrane region" description="Helical" evidence="6">
    <location>
        <begin position="193"/>
        <end position="217"/>
    </location>
</feature>
<feature type="region of interest" description="Disordered" evidence="7">
    <location>
        <begin position="451"/>
        <end position="473"/>
    </location>
</feature>
<evidence type="ECO:0000256" key="1">
    <source>
        <dbReference type="ARBA" id="ARBA00004127"/>
    </source>
</evidence>
<protein>
    <submittedName>
        <fullName evidence="8">Uncharacterized protein</fullName>
    </submittedName>
</protein>
<feature type="transmembrane region" description="Helical" evidence="6">
    <location>
        <begin position="319"/>
        <end position="342"/>
    </location>
</feature>
<accession>A0A3P3YHF5</accession>
<feature type="transmembrane region" description="Helical" evidence="6">
    <location>
        <begin position="238"/>
        <end position="259"/>
    </location>
</feature>
<organism evidence="8 9">
    <name type="scientific">Plasmodiophora brassicae</name>
    <name type="common">Clubroot disease agent</name>
    <dbReference type="NCBI Taxonomy" id="37360"/>
    <lineage>
        <taxon>Eukaryota</taxon>
        <taxon>Sar</taxon>
        <taxon>Rhizaria</taxon>
        <taxon>Endomyxa</taxon>
        <taxon>Phytomyxea</taxon>
        <taxon>Plasmodiophorida</taxon>
        <taxon>Plasmodiophoridae</taxon>
        <taxon>Plasmodiophora</taxon>
    </lineage>
</organism>
<evidence type="ECO:0000256" key="5">
    <source>
        <dbReference type="ARBA" id="ARBA00023136"/>
    </source>
</evidence>
<dbReference type="GO" id="GO:0051453">
    <property type="term" value="P:regulation of intracellular pH"/>
    <property type="evidence" value="ECO:0007669"/>
    <property type="project" value="TreeGrafter"/>
</dbReference>
<keyword evidence="8" id="KW-0496">Mitochondrion</keyword>
<comment type="similarity">
    <text evidence="6">Belongs to the battenin family.</text>
</comment>
<evidence type="ECO:0000256" key="3">
    <source>
        <dbReference type="ARBA" id="ARBA00022692"/>
    </source>
</evidence>
<dbReference type="Proteomes" id="UP000290189">
    <property type="component" value="Unassembled WGS sequence"/>
</dbReference>
<feature type="transmembrane region" description="Helical" evidence="6">
    <location>
        <begin position="77"/>
        <end position="95"/>
    </location>
</feature>
<feature type="compositionally biased region" description="Basic and acidic residues" evidence="7">
    <location>
        <begin position="462"/>
        <end position="473"/>
    </location>
</feature>
<keyword evidence="4 6" id="KW-1133">Transmembrane helix</keyword>
<dbReference type="PANTHER" id="PTHR10981">
    <property type="entry name" value="BATTENIN"/>
    <property type="match status" value="1"/>
</dbReference>
<dbReference type="InterPro" id="IPR003492">
    <property type="entry name" value="Battenin_disease_Cln3"/>
</dbReference>
<dbReference type="PANTHER" id="PTHR10981:SF0">
    <property type="entry name" value="BATTENIN"/>
    <property type="match status" value="1"/>
</dbReference>
<dbReference type="EMBL" id="OVEO01000011">
    <property type="protein sequence ID" value="SPQ99350.1"/>
    <property type="molecule type" value="Genomic_DNA"/>
</dbReference>
<dbReference type="GO" id="GO:0005773">
    <property type="term" value="C:vacuole"/>
    <property type="evidence" value="ECO:0007669"/>
    <property type="project" value="TreeGrafter"/>
</dbReference>
<keyword evidence="2" id="KW-0813">Transport</keyword>
<feature type="transmembrane region" description="Helical" evidence="6">
    <location>
        <begin position="160"/>
        <end position="181"/>
    </location>
</feature>
<feature type="transmembrane region" description="Helical" evidence="6">
    <location>
        <begin position="104"/>
        <end position="122"/>
    </location>
</feature>
<evidence type="ECO:0000313" key="8">
    <source>
        <dbReference type="EMBL" id="SPQ99350.1"/>
    </source>
</evidence>
<keyword evidence="3 6" id="KW-0812">Transmembrane</keyword>
<dbReference type="AlphaFoldDB" id="A0A3P3YHF5"/>
<reference evidence="8 9" key="1">
    <citation type="submission" date="2018-03" db="EMBL/GenBank/DDBJ databases">
        <authorList>
            <person name="Fogelqvist J."/>
        </authorList>
    </citation>
    <scope>NUCLEOTIDE SEQUENCE [LARGE SCALE GENOMIC DNA]</scope>
</reference>
<dbReference type="Pfam" id="PF02487">
    <property type="entry name" value="CLN3"/>
    <property type="match status" value="1"/>
</dbReference>
<feature type="transmembrane region" description="Helical" evidence="6">
    <location>
        <begin position="128"/>
        <end position="148"/>
    </location>
</feature>
<dbReference type="PRINTS" id="PR01315">
    <property type="entry name" value="BATTENIN"/>
</dbReference>
<comment type="subcellular location">
    <subcellularLocation>
        <location evidence="1">Endomembrane system</location>
        <topology evidence="1">Multi-pass membrane protein</topology>
    </subcellularLocation>
</comment>
<dbReference type="GO" id="GO:0012505">
    <property type="term" value="C:endomembrane system"/>
    <property type="evidence" value="ECO:0007669"/>
    <property type="project" value="UniProtKB-SubCell"/>
</dbReference>
<evidence type="ECO:0000256" key="6">
    <source>
        <dbReference type="RuleBase" id="RU361113"/>
    </source>
</evidence>
<evidence type="ECO:0000256" key="7">
    <source>
        <dbReference type="SAM" id="MobiDB-lite"/>
    </source>
</evidence>
<keyword evidence="5 6" id="KW-0472">Membrane</keyword>